<keyword evidence="5" id="KW-1133">Transmembrane helix</keyword>
<dbReference type="PANTHER" id="PTHR43829">
    <property type="entry name" value="AQUAPORIN OR AQUAGLYCEROPORIN RELATED"/>
    <property type="match status" value="1"/>
</dbReference>
<dbReference type="KEGG" id="ccot:CCAX7_008940"/>
<evidence type="ECO:0000256" key="6">
    <source>
        <dbReference type="ARBA" id="ARBA00023136"/>
    </source>
</evidence>
<dbReference type="FunCoup" id="A0A402CU20">
    <property type="interactions" value="133"/>
</dbReference>
<comment type="subcellular location">
    <subcellularLocation>
        <location evidence="1">Membrane</location>
        <topology evidence="1">Multi-pass membrane protein</topology>
    </subcellularLocation>
</comment>
<evidence type="ECO:0000256" key="3">
    <source>
        <dbReference type="ARBA" id="ARBA00022448"/>
    </source>
</evidence>
<keyword evidence="6" id="KW-0472">Membrane</keyword>
<evidence type="ECO:0000313" key="9">
    <source>
        <dbReference type="Proteomes" id="UP000287394"/>
    </source>
</evidence>
<dbReference type="AlphaFoldDB" id="A0A402CU20"/>
<keyword evidence="4 7" id="KW-0812">Transmembrane</keyword>
<gene>
    <name evidence="8" type="ORF">CCAX7_008940</name>
</gene>
<evidence type="ECO:0000256" key="1">
    <source>
        <dbReference type="ARBA" id="ARBA00004141"/>
    </source>
</evidence>
<accession>A0A402CU20</accession>
<dbReference type="Gene3D" id="1.20.1080.10">
    <property type="entry name" value="Glycerol uptake facilitator protein"/>
    <property type="match status" value="1"/>
</dbReference>
<dbReference type="Proteomes" id="UP000287394">
    <property type="component" value="Chromosome"/>
</dbReference>
<protein>
    <submittedName>
        <fullName evidence="8">Aquaporin</fullName>
    </submittedName>
</protein>
<evidence type="ECO:0000256" key="2">
    <source>
        <dbReference type="ARBA" id="ARBA00006175"/>
    </source>
</evidence>
<dbReference type="Pfam" id="PF00230">
    <property type="entry name" value="MIP"/>
    <property type="match status" value="1"/>
</dbReference>
<dbReference type="InterPro" id="IPR023271">
    <property type="entry name" value="Aquaporin-like"/>
</dbReference>
<dbReference type="InterPro" id="IPR000425">
    <property type="entry name" value="MIP"/>
</dbReference>
<dbReference type="GO" id="GO:0015254">
    <property type="term" value="F:glycerol channel activity"/>
    <property type="evidence" value="ECO:0007669"/>
    <property type="project" value="TreeGrafter"/>
</dbReference>
<reference evidence="8 9" key="1">
    <citation type="journal article" date="2019" name="Int. J. Syst. Evol. Microbiol.">
        <title>Capsulimonas corticalis gen. nov., sp. nov., an aerobic capsulated bacterium, of a novel bacterial order, Capsulimonadales ord. nov., of the class Armatimonadia of the phylum Armatimonadetes.</title>
        <authorList>
            <person name="Li J."/>
            <person name="Kudo C."/>
            <person name="Tonouchi A."/>
        </authorList>
    </citation>
    <scope>NUCLEOTIDE SEQUENCE [LARGE SCALE GENOMIC DNA]</scope>
    <source>
        <strain evidence="8 9">AX-7</strain>
    </source>
</reference>
<evidence type="ECO:0000256" key="4">
    <source>
        <dbReference type="ARBA" id="ARBA00022692"/>
    </source>
</evidence>
<dbReference type="SUPFAM" id="SSF81338">
    <property type="entry name" value="Aquaporin-like"/>
    <property type="match status" value="1"/>
</dbReference>
<dbReference type="InterPro" id="IPR050363">
    <property type="entry name" value="MIP/Aquaporin"/>
</dbReference>
<dbReference type="PANTHER" id="PTHR43829:SF9">
    <property type="entry name" value="AQUAPORIN-9"/>
    <property type="match status" value="1"/>
</dbReference>
<comment type="similarity">
    <text evidence="2 7">Belongs to the MIP/aquaporin (TC 1.A.8) family.</text>
</comment>
<keyword evidence="3 7" id="KW-0813">Transport</keyword>
<proteinExistence type="inferred from homology"/>
<dbReference type="RefSeq" id="WP_218025561.1">
    <property type="nucleotide sequence ID" value="NZ_AP025739.1"/>
</dbReference>
<dbReference type="PROSITE" id="PS00221">
    <property type="entry name" value="MIP"/>
    <property type="match status" value="1"/>
</dbReference>
<organism evidence="8 9">
    <name type="scientific">Capsulimonas corticalis</name>
    <dbReference type="NCBI Taxonomy" id="2219043"/>
    <lineage>
        <taxon>Bacteria</taxon>
        <taxon>Bacillati</taxon>
        <taxon>Armatimonadota</taxon>
        <taxon>Armatimonadia</taxon>
        <taxon>Capsulimonadales</taxon>
        <taxon>Capsulimonadaceae</taxon>
        <taxon>Capsulimonas</taxon>
    </lineage>
</organism>
<evidence type="ECO:0000256" key="5">
    <source>
        <dbReference type="ARBA" id="ARBA00022989"/>
    </source>
</evidence>
<dbReference type="GO" id="GO:0005886">
    <property type="term" value="C:plasma membrane"/>
    <property type="evidence" value="ECO:0007669"/>
    <property type="project" value="TreeGrafter"/>
</dbReference>
<sequence length="281" mass="29588">MRRNTLTGELVAEFLGALVLIALGEGVVASVAAGGNSDFLMITFAWGFAVTMGVYVAGGLSGAHLNPAVTIALAARGDLPWRKVAPYIGAQVAGAFCGAGIALLDYYKLIDKHASDLVAAGKFPDFQSAKNSLDGIFFTHPKIDLVSGFIDQLIGTALLLLLIRAVTDTRNSSPLSNLGPVVVGLIVVVIGMSFGTMAGYAINPARDFGPRLLTAAFGWGSVPFTEDGGYWWVPIVAPIIGGLIGIYAYDFGIRRFLIEKGEQRVPGEVVEAETVRQKLAS</sequence>
<keyword evidence="9" id="KW-1185">Reference proteome</keyword>
<dbReference type="EMBL" id="AP025739">
    <property type="protein sequence ID" value="BDI28843.1"/>
    <property type="molecule type" value="Genomic_DNA"/>
</dbReference>
<dbReference type="InterPro" id="IPR022357">
    <property type="entry name" value="MIP_CS"/>
</dbReference>
<name>A0A402CU20_9BACT</name>
<dbReference type="NCBIfam" id="TIGR00861">
    <property type="entry name" value="MIP"/>
    <property type="match status" value="1"/>
</dbReference>
<evidence type="ECO:0000313" key="8">
    <source>
        <dbReference type="EMBL" id="BDI28843.1"/>
    </source>
</evidence>
<evidence type="ECO:0000256" key="7">
    <source>
        <dbReference type="RuleBase" id="RU000477"/>
    </source>
</evidence>
<dbReference type="PRINTS" id="PR00783">
    <property type="entry name" value="MINTRINSICP"/>
</dbReference>